<dbReference type="AlphaFoldDB" id="A0A328TRS0"/>
<dbReference type="Pfam" id="PF04228">
    <property type="entry name" value="Zn_peptidase"/>
    <property type="match status" value="1"/>
</dbReference>
<organism evidence="1 2">
    <name type="scientific">Candidatus Erwinia dacicola</name>
    <dbReference type="NCBI Taxonomy" id="252393"/>
    <lineage>
        <taxon>Bacteria</taxon>
        <taxon>Pseudomonadati</taxon>
        <taxon>Pseudomonadota</taxon>
        <taxon>Gammaproteobacteria</taxon>
        <taxon>Enterobacterales</taxon>
        <taxon>Erwiniaceae</taxon>
        <taxon>Erwinia</taxon>
    </lineage>
</organism>
<proteinExistence type="predicted"/>
<accession>A0A328TRS0</accession>
<comment type="caution">
    <text evidence="1">The sequence shown here is derived from an EMBL/GenBank/DDBJ whole genome shotgun (WGS) entry which is preliminary data.</text>
</comment>
<reference evidence="1" key="1">
    <citation type="submission" date="2018-04" db="EMBL/GenBank/DDBJ databases">
        <title>Genomes of the Obligate Erwinia dacicola and Facultative Enterobacter sp. OLF Endosymbionts of the Olive Fruit fly, Bactrocera oleae.</title>
        <authorList>
            <person name="Estes A.M."/>
            <person name="Hearn D.J."/>
            <person name="Agarwal S."/>
            <person name="Pierson E.A."/>
            <person name="Dunning-Hotopp J.C."/>
        </authorList>
    </citation>
    <scope>NUCLEOTIDE SEQUENCE [LARGE SCALE GENOMIC DNA]</scope>
    <source>
        <strain evidence="1">Oroville</strain>
    </source>
</reference>
<protein>
    <submittedName>
        <fullName evidence="1">Neutral zinc metallopeptidase family protein</fullName>
    </submittedName>
</protein>
<evidence type="ECO:0000313" key="2">
    <source>
        <dbReference type="Proteomes" id="UP000244334"/>
    </source>
</evidence>
<gene>
    <name evidence="1" type="ORF">ACZ87_01386</name>
</gene>
<dbReference type="InterPro" id="IPR007343">
    <property type="entry name" value="Uncharacterised_pept_Zn_put"/>
</dbReference>
<evidence type="ECO:0000313" key="1">
    <source>
        <dbReference type="EMBL" id="RAP71791.1"/>
    </source>
</evidence>
<dbReference type="Proteomes" id="UP000244334">
    <property type="component" value="Unassembled WGS sequence"/>
</dbReference>
<dbReference type="EMBL" id="LJAM02000098">
    <property type="protein sequence ID" value="RAP71791.1"/>
    <property type="molecule type" value="Genomic_DNA"/>
</dbReference>
<sequence length="54" mass="6186">MTEDTWQQLFQQMEKRWKASALVMYRNLRRLGGDGALYGPGDSKSISTSFSITK</sequence>
<name>A0A328TRS0_9GAMM</name>
<keyword evidence="2" id="KW-1185">Reference proteome</keyword>